<dbReference type="KEGG" id="fae:FAES_4538"/>
<dbReference type="EMBL" id="HE796683">
    <property type="protein sequence ID" value="CCH02537.1"/>
    <property type="molecule type" value="Genomic_DNA"/>
</dbReference>
<dbReference type="Pfam" id="PF20434">
    <property type="entry name" value="BD-FAE"/>
    <property type="match status" value="1"/>
</dbReference>
<feature type="transmembrane region" description="Helical" evidence="2">
    <location>
        <begin position="88"/>
        <end position="108"/>
    </location>
</feature>
<organism evidence="4 5">
    <name type="scientific">Fibrella aestuarina BUZ 2</name>
    <dbReference type="NCBI Taxonomy" id="1166018"/>
    <lineage>
        <taxon>Bacteria</taxon>
        <taxon>Pseudomonadati</taxon>
        <taxon>Bacteroidota</taxon>
        <taxon>Cytophagia</taxon>
        <taxon>Cytophagales</taxon>
        <taxon>Spirosomataceae</taxon>
        <taxon>Fibrella</taxon>
    </lineage>
</organism>
<gene>
    <name evidence="4" type="ORF">FAES_4538</name>
</gene>
<keyword evidence="5" id="KW-1185">Reference proteome</keyword>
<sequence length="400" mass="44031">MEPQRTWSGRHALKKLLIVAALLVLIGMSLVGLVLLFGTFTNWPMYLGAYAGLLESHYSVLIFGAFLLLLVLAYLLHRAQRTRLTNYVFIGVTSLFLWQCVVLAVLYGCAWSNALPLSFTRALTINFGEKSPHQTIPYLTLDGNEYLLDVYRPADSSRRSIPVVQVHGGGFVAGSRTMDPHHRWFTDRGLTVFDVDYPLGTDSVQTWATAPRAVATALSFVKANAANFNLDTTQLLLCGGSAGGGLVMQVGYGLGVGRVQSFSAPTPNVPTAIIAIYPPVDMTGLWNQTSDALDMTSNAKRYIGGSPTEFPERYASLDIINMARRDLPRTLIITGARDHVVPVAGSHKLVRRLQALKAPITYLEIPFGEHYFDGNANSLSGQLKWQAMDQFLRQIGLIRR</sequence>
<keyword evidence="2" id="KW-0812">Transmembrane</keyword>
<evidence type="ECO:0000259" key="3">
    <source>
        <dbReference type="Pfam" id="PF20434"/>
    </source>
</evidence>
<dbReference type="RefSeq" id="WP_015333636.1">
    <property type="nucleotide sequence ID" value="NC_020054.1"/>
</dbReference>
<evidence type="ECO:0000313" key="5">
    <source>
        <dbReference type="Proteomes" id="UP000011058"/>
    </source>
</evidence>
<keyword evidence="2" id="KW-1133">Transmembrane helix</keyword>
<dbReference type="InterPro" id="IPR029058">
    <property type="entry name" value="AB_hydrolase_fold"/>
</dbReference>
<name>I0KEI4_9BACT</name>
<reference evidence="4 5" key="1">
    <citation type="journal article" date="2012" name="J. Bacteriol.">
        <title>Genome Sequence of Fibrella aestuarina BUZ 2T, a Filamentous Marine Bacterium.</title>
        <authorList>
            <person name="Filippini M."/>
            <person name="Qi W."/>
            <person name="Blom J."/>
            <person name="Goesmann A."/>
            <person name="Smits T.H."/>
            <person name="Bagheri H.C."/>
        </authorList>
    </citation>
    <scope>NUCLEOTIDE SEQUENCE [LARGE SCALE GENOMIC DNA]</scope>
    <source>
        <strain evidence="5">BUZ 2T</strain>
    </source>
</reference>
<dbReference type="OrthoDB" id="9803990at2"/>
<protein>
    <submittedName>
        <fullName evidence="4">Putative hydrolase</fullName>
        <ecNumber evidence="4">3.1.1.3</ecNumber>
    </submittedName>
</protein>
<proteinExistence type="predicted"/>
<dbReference type="InterPro" id="IPR050300">
    <property type="entry name" value="GDXG_lipolytic_enzyme"/>
</dbReference>
<keyword evidence="2" id="KW-0472">Membrane</keyword>
<evidence type="ECO:0000256" key="1">
    <source>
        <dbReference type="ARBA" id="ARBA00022801"/>
    </source>
</evidence>
<keyword evidence="1 4" id="KW-0378">Hydrolase</keyword>
<dbReference type="PANTHER" id="PTHR48081">
    <property type="entry name" value="AB HYDROLASE SUPERFAMILY PROTEIN C4A8.06C"/>
    <property type="match status" value="1"/>
</dbReference>
<dbReference type="GO" id="GO:0004806">
    <property type="term" value="F:triacylglycerol lipase activity"/>
    <property type="evidence" value="ECO:0007669"/>
    <property type="project" value="UniProtKB-EC"/>
</dbReference>
<evidence type="ECO:0000313" key="4">
    <source>
        <dbReference type="EMBL" id="CCH02537.1"/>
    </source>
</evidence>
<dbReference type="Proteomes" id="UP000011058">
    <property type="component" value="Chromosome"/>
</dbReference>
<accession>I0KEI4</accession>
<dbReference type="EC" id="3.1.1.3" evidence="4"/>
<dbReference type="eggNOG" id="COG0657">
    <property type="taxonomic scope" value="Bacteria"/>
</dbReference>
<feature type="transmembrane region" description="Helical" evidence="2">
    <location>
        <begin position="58"/>
        <end position="76"/>
    </location>
</feature>
<dbReference type="AlphaFoldDB" id="I0KEI4"/>
<dbReference type="STRING" id="1166018.FAES_4538"/>
<feature type="transmembrane region" description="Helical" evidence="2">
    <location>
        <begin position="16"/>
        <end position="38"/>
    </location>
</feature>
<evidence type="ECO:0000256" key="2">
    <source>
        <dbReference type="SAM" id="Phobius"/>
    </source>
</evidence>
<dbReference type="InterPro" id="IPR049492">
    <property type="entry name" value="BD-FAE-like_dom"/>
</dbReference>
<feature type="domain" description="BD-FAE-like" evidence="3">
    <location>
        <begin position="148"/>
        <end position="353"/>
    </location>
</feature>
<dbReference type="HOGENOM" id="CLU_012494_4_9_10"/>
<dbReference type="SUPFAM" id="SSF53474">
    <property type="entry name" value="alpha/beta-Hydrolases"/>
    <property type="match status" value="1"/>
</dbReference>
<dbReference type="Gene3D" id="3.40.50.1820">
    <property type="entry name" value="alpha/beta hydrolase"/>
    <property type="match status" value="1"/>
</dbReference>